<dbReference type="AlphaFoldDB" id="A0A1H8V880"/>
<reference evidence="12" key="1">
    <citation type="submission" date="2016-10" db="EMBL/GenBank/DDBJ databases">
        <authorList>
            <person name="Varghese N."/>
            <person name="Submissions S."/>
        </authorList>
    </citation>
    <scope>NUCLEOTIDE SEQUENCE [LARGE SCALE GENOMIC DNA]</scope>
    <source>
        <strain evidence="12">DSM 45413</strain>
    </source>
</reference>
<comment type="function">
    <text evidence="9 10">Fluoride-specific ion channel. Important for reducing fluoride concentration in the cell, thus reducing its toxicity.</text>
</comment>
<dbReference type="GO" id="GO:0062054">
    <property type="term" value="F:fluoride channel activity"/>
    <property type="evidence" value="ECO:0007669"/>
    <property type="project" value="UniProtKB-UniRule"/>
</dbReference>
<dbReference type="OrthoDB" id="5148600at2"/>
<evidence type="ECO:0000256" key="10">
    <source>
        <dbReference type="HAMAP-Rule" id="MF_00454"/>
    </source>
</evidence>
<evidence type="ECO:0000256" key="1">
    <source>
        <dbReference type="ARBA" id="ARBA00004651"/>
    </source>
</evidence>
<evidence type="ECO:0000256" key="5">
    <source>
        <dbReference type="ARBA" id="ARBA00023136"/>
    </source>
</evidence>
<feature type="transmembrane region" description="Helical" evidence="10">
    <location>
        <begin position="58"/>
        <end position="78"/>
    </location>
</feature>
<sequence>MTGVLVVLGALAGAPLRLLAERVATARRGPGSVLGTLAVNVAGSLLLGLLLGAQDVPAGLVALVGTGFCGTLTTFSTLGAELVGLGEQRAVGRLCAYLGATLVLGLGAAAAGYAVAAGF</sequence>
<evidence type="ECO:0000313" key="11">
    <source>
        <dbReference type="EMBL" id="SEP11670.1"/>
    </source>
</evidence>
<dbReference type="RefSeq" id="WP_091945903.1">
    <property type="nucleotide sequence ID" value="NZ_FOEE01000011.1"/>
</dbReference>
<dbReference type="Pfam" id="PF02537">
    <property type="entry name" value="CRCB"/>
    <property type="match status" value="1"/>
</dbReference>
<feature type="binding site" evidence="10">
    <location>
        <position position="73"/>
    </location>
    <ligand>
        <name>Na(+)</name>
        <dbReference type="ChEBI" id="CHEBI:29101"/>
        <note>structural</note>
    </ligand>
</feature>
<dbReference type="GO" id="GO:0005886">
    <property type="term" value="C:plasma membrane"/>
    <property type="evidence" value="ECO:0007669"/>
    <property type="project" value="UniProtKB-SubCell"/>
</dbReference>
<dbReference type="PANTHER" id="PTHR28259:SF1">
    <property type="entry name" value="FLUORIDE EXPORT PROTEIN 1-RELATED"/>
    <property type="match status" value="1"/>
</dbReference>
<comment type="similarity">
    <text evidence="7 10">Belongs to the fluoride channel Fluc/FEX (TC 1.A.43) family.</text>
</comment>
<keyword evidence="3 10" id="KW-0812">Transmembrane</keyword>
<comment type="catalytic activity">
    <reaction evidence="8">
        <text>fluoride(in) = fluoride(out)</text>
        <dbReference type="Rhea" id="RHEA:76159"/>
        <dbReference type="ChEBI" id="CHEBI:17051"/>
    </reaction>
    <physiologicalReaction direction="left-to-right" evidence="8">
        <dbReference type="Rhea" id="RHEA:76160"/>
    </physiologicalReaction>
</comment>
<keyword evidence="10" id="KW-0813">Transport</keyword>
<keyword evidence="10" id="KW-0406">Ion transport</keyword>
<keyword evidence="2 10" id="KW-1003">Cell membrane</keyword>
<evidence type="ECO:0000256" key="9">
    <source>
        <dbReference type="ARBA" id="ARBA00049940"/>
    </source>
</evidence>
<dbReference type="STRING" id="673521.SAMN05660991_03335"/>
<feature type="binding site" evidence="10">
    <location>
        <position position="70"/>
    </location>
    <ligand>
        <name>Na(+)</name>
        <dbReference type="ChEBI" id="CHEBI:29101"/>
        <note>structural</note>
    </ligand>
</feature>
<dbReference type="GO" id="GO:0046872">
    <property type="term" value="F:metal ion binding"/>
    <property type="evidence" value="ECO:0007669"/>
    <property type="project" value="UniProtKB-KW"/>
</dbReference>
<evidence type="ECO:0000256" key="4">
    <source>
        <dbReference type="ARBA" id="ARBA00022989"/>
    </source>
</evidence>
<keyword evidence="6 10" id="KW-0407">Ion channel</keyword>
<gene>
    <name evidence="10" type="primary">fluC</name>
    <name evidence="10" type="synonym">crcB</name>
    <name evidence="11" type="ORF">SAMN05660991_03335</name>
</gene>
<dbReference type="EMBL" id="FOEE01000011">
    <property type="protein sequence ID" value="SEP11670.1"/>
    <property type="molecule type" value="Genomic_DNA"/>
</dbReference>
<keyword evidence="5 10" id="KW-0472">Membrane</keyword>
<proteinExistence type="inferred from homology"/>
<evidence type="ECO:0000313" key="12">
    <source>
        <dbReference type="Proteomes" id="UP000198960"/>
    </source>
</evidence>
<comment type="subcellular location">
    <subcellularLocation>
        <location evidence="1 10">Cell membrane</location>
        <topology evidence="1 10">Multi-pass membrane protein</topology>
    </subcellularLocation>
</comment>
<evidence type="ECO:0000256" key="3">
    <source>
        <dbReference type="ARBA" id="ARBA00022692"/>
    </source>
</evidence>
<name>A0A1H8V880_9ACTN</name>
<dbReference type="PANTHER" id="PTHR28259">
    <property type="entry name" value="FLUORIDE EXPORT PROTEIN 1-RELATED"/>
    <property type="match status" value="1"/>
</dbReference>
<keyword evidence="4 10" id="KW-1133">Transmembrane helix</keyword>
<keyword evidence="10" id="KW-0479">Metal-binding</keyword>
<dbReference type="GO" id="GO:0140114">
    <property type="term" value="P:cellular detoxification of fluoride"/>
    <property type="evidence" value="ECO:0007669"/>
    <property type="project" value="UniProtKB-UniRule"/>
</dbReference>
<dbReference type="HAMAP" id="MF_00454">
    <property type="entry name" value="FluC"/>
    <property type="match status" value="1"/>
</dbReference>
<evidence type="ECO:0000256" key="6">
    <source>
        <dbReference type="ARBA" id="ARBA00023303"/>
    </source>
</evidence>
<accession>A0A1H8V880</accession>
<organism evidence="11 12">
    <name type="scientific">Trujillonella endophytica</name>
    <dbReference type="NCBI Taxonomy" id="673521"/>
    <lineage>
        <taxon>Bacteria</taxon>
        <taxon>Bacillati</taxon>
        <taxon>Actinomycetota</taxon>
        <taxon>Actinomycetes</taxon>
        <taxon>Geodermatophilales</taxon>
        <taxon>Geodermatophilaceae</taxon>
        <taxon>Trujillonella</taxon>
    </lineage>
</organism>
<evidence type="ECO:0000256" key="2">
    <source>
        <dbReference type="ARBA" id="ARBA00022475"/>
    </source>
</evidence>
<comment type="activity regulation">
    <text evidence="10">Na(+) is not transported, but it plays an essential structural role and its presence is essential for fluoride channel function.</text>
</comment>
<evidence type="ECO:0000256" key="7">
    <source>
        <dbReference type="ARBA" id="ARBA00035120"/>
    </source>
</evidence>
<keyword evidence="10" id="KW-0915">Sodium</keyword>
<protein>
    <recommendedName>
        <fullName evidence="10">Fluoride-specific ion channel FluC</fullName>
    </recommendedName>
</protein>
<evidence type="ECO:0000256" key="8">
    <source>
        <dbReference type="ARBA" id="ARBA00035585"/>
    </source>
</evidence>
<dbReference type="InterPro" id="IPR003691">
    <property type="entry name" value="FluC"/>
</dbReference>
<feature type="transmembrane region" description="Helical" evidence="10">
    <location>
        <begin position="30"/>
        <end position="51"/>
    </location>
</feature>
<feature type="transmembrane region" description="Helical" evidence="10">
    <location>
        <begin position="90"/>
        <end position="116"/>
    </location>
</feature>
<keyword evidence="12" id="KW-1185">Reference proteome</keyword>
<dbReference type="Proteomes" id="UP000198960">
    <property type="component" value="Unassembled WGS sequence"/>
</dbReference>